<proteinExistence type="predicted"/>
<organism evidence="2 3">
    <name type="scientific">Caligus rogercresseyi</name>
    <name type="common">Sea louse</name>
    <dbReference type="NCBI Taxonomy" id="217165"/>
    <lineage>
        <taxon>Eukaryota</taxon>
        <taxon>Metazoa</taxon>
        <taxon>Ecdysozoa</taxon>
        <taxon>Arthropoda</taxon>
        <taxon>Crustacea</taxon>
        <taxon>Multicrustacea</taxon>
        <taxon>Hexanauplia</taxon>
        <taxon>Copepoda</taxon>
        <taxon>Siphonostomatoida</taxon>
        <taxon>Caligidae</taxon>
        <taxon>Caligus</taxon>
    </lineage>
</organism>
<evidence type="ECO:0000313" key="2">
    <source>
        <dbReference type="EMBL" id="QQP36239.1"/>
    </source>
</evidence>
<accession>A0A7T8GQZ6</accession>
<feature type="region of interest" description="Disordered" evidence="1">
    <location>
        <begin position="1"/>
        <end position="29"/>
    </location>
</feature>
<dbReference type="EMBL" id="CP045904">
    <property type="protein sequence ID" value="QQP36239.1"/>
    <property type="molecule type" value="Genomic_DNA"/>
</dbReference>
<sequence>MEASLKEDEEDKNYEAPCQSSKSGSLPEFHPYYRKGGEFREVHLEERPDSADEIWDLSNIPRLQMRLLRRRKTYFPRLRGNGLI</sequence>
<gene>
    <name evidence="2" type="ORF">FKW44_021279</name>
</gene>
<dbReference type="Proteomes" id="UP000595437">
    <property type="component" value="Chromosome 15"/>
</dbReference>
<reference evidence="3" key="1">
    <citation type="submission" date="2021-01" db="EMBL/GenBank/DDBJ databases">
        <title>Caligus Genome Assembly.</title>
        <authorList>
            <person name="Gallardo-Escarate C."/>
        </authorList>
    </citation>
    <scope>NUCLEOTIDE SEQUENCE [LARGE SCALE GENOMIC DNA]</scope>
</reference>
<name>A0A7T8GQZ6_CALRO</name>
<dbReference type="AlphaFoldDB" id="A0A7T8GQZ6"/>
<evidence type="ECO:0000313" key="3">
    <source>
        <dbReference type="Proteomes" id="UP000595437"/>
    </source>
</evidence>
<evidence type="ECO:0000256" key="1">
    <source>
        <dbReference type="SAM" id="MobiDB-lite"/>
    </source>
</evidence>
<protein>
    <submittedName>
        <fullName evidence="2">Uncharacterized protein</fullName>
    </submittedName>
</protein>
<keyword evidence="3" id="KW-1185">Reference proteome</keyword>